<dbReference type="HOGENOM" id="CLU_1174303_0_0_10"/>
<organism evidence="1 2">
    <name type="scientific">Marivirga tractuosa (strain ATCC 23168 / DSM 4126 / NBRC 15989 / NCIMB 1408 / VKM B-1430 / H-43)</name>
    <name type="common">Microscilla tractuosa</name>
    <name type="synonym">Flexibacter tractuosus</name>
    <dbReference type="NCBI Taxonomy" id="643867"/>
    <lineage>
        <taxon>Bacteria</taxon>
        <taxon>Pseudomonadati</taxon>
        <taxon>Bacteroidota</taxon>
        <taxon>Cytophagia</taxon>
        <taxon>Cytophagales</taxon>
        <taxon>Marivirgaceae</taxon>
        <taxon>Marivirga</taxon>
    </lineage>
</organism>
<gene>
    <name evidence="1" type="ordered locus">Ftrac_2335</name>
</gene>
<dbReference type="eggNOG" id="ENOG5032W3V">
    <property type="taxonomic scope" value="Bacteria"/>
</dbReference>
<name>E4TLK9_MARTH</name>
<reference evidence="1 2" key="1">
    <citation type="journal article" date="2011" name="Stand. Genomic Sci.">
        <title>Complete genome sequence of Marivirga tractuosa type strain (H-43).</title>
        <authorList>
            <person name="Pagani I."/>
            <person name="Chertkov O."/>
            <person name="Lapidus A."/>
            <person name="Lucas S."/>
            <person name="Del Rio T.G."/>
            <person name="Tice H."/>
            <person name="Copeland A."/>
            <person name="Cheng J.F."/>
            <person name="Nolan M."/>
            <person name="Saunders E."/>
            <person name="Pitluck S."/>
            <person name="Held B."/>
            <person name="Goodwin L."/>
            <person name="Liolios K."/>
            <person name="Ovchinikova G."/>
            <person name="Ivanova N."/>
            <person name="Mavromatis K."/>
            <person name="Pati A."/>
            <person name="Chen A."/>
            <person name="Palaniappan K."/>
            <person name="Land M."/>
            <person name="Hauser L."/>
            <person name="Jeffries C.D."/>
            <person name="Detter J.C."/>
            <person name="Han C."/>
            <person name="Tapia R."/>
            <person name="Ngatchou-Djao O.D."/>
            <person name="Rohde M."/>
            <person name="Goker M."/>
            <person name="Spring S."/>
            <person name="Sikorski J."/>
            <person name="Woyke T."/>
            <person name="Bristow J."/>
            <person name="Eisen J.A."/>
            <person name="Markowitz V."/>
            <person name="Hugenholtz P."/>
            <person name="Klenk H.P."/>
            <person name="Kyrpides N.C."/>
        </authorList>
    </citation>
    <scope>NUCLEOTIDE SEQUENCE [LARGE SCALE GENOMIC DNA]</scope>
    <source>
        <strain evidence="2">ATCC 23168 / DSM 4126 / NBRC 15989 / NCIMB 1408 / VKM B-1430 / H-43</strain>
    </source>
</reference>
<sequence>MINPFLLVLFISMIAVSCGPTEEEIKEREAFVADSIKRINEEIRIHNEKIEVGKQLRQNWIKNMIEEIDTELRHANNRLKEIDDFVIGRSLSTKKRQLREQRETISTLKTTKANLQTELAKTNLFKSFDFQCTPEGTINYLFEAAKSNDFSKLRHIGDPYGELGEGLYELTTIEAFPSEVQNEFVNILSEGRIMGEPIINQDTAVIEIAVGYNSDRLNKVKLIKRRKHWYLLSLVM</sequence>
<dbReference type="Proteomes" id="UP000008720">
    <property type="component" value="Chromosome"/>
</dbReference>
<dbReference type="AlphaFoldDB" id="E4TLK9"/>
<dbReference type="KEGG" id="mtt:Ftrac_2335"/>
<evidence type="ECO:0000313" key="2">
    <source>
        <dbReference type="Proteomes" id="UP000008720"/>
    </source>
</evidence>
<accession>E4TLK9</accession>
<evidence type="ECO:0000313" key="1">
    <source>
        <dbReference type="EMBL" id="ADR22313.1"/>
    </source>
</evidence>
<dbReference type="RefSeq" id="WP_013454456.1">
    <property type="nucleotide sequence ID" value="NC_014759.1"/>
</dbReference>
<protein>
    <submittedName>
        <fullName evidence="1">Uncharacterized protein</fullName>
    </submittedName>
</protein>
<dbReference type="OrthoDB" id="1427940at2"/>
<keyword evidence="2" id="KW-1185">Reference proteome</keyword>
<proteinExistence type="predicted"/>
<dbReference type="EMBL" id="CP002349">
    <property type="protein sequence ID" value="ADR22313.1"/>
    <property type="molecule type" value="Genomic_DNA"/>
</dbReference>